<reference evidence="2" key="2">
    <citation type="submission" date="2017-10" db="EMBL/GenBank/DDBJ databases">
        <title>Ladona fulva Genome sequencing and assembly.</title>
        <authorList>
            <person name="Murali S."/>
            <person name="Richards S."/>
            <person name="Bandaranaike D."/>
            <person name="Bellair M."/>
            <person name="Blankenburg K."/>
            <person name="Chao H."/>
            <person name="Dinh H."/>
            <person name="Doddapaneni H."/>
            <person name="Dugan-Rocha S."/>
            <person name="Elkadiri S."/>
            <person name="Gnanaolivu R."/>
            <person name="Hernandez B."/>
            <person name="Skinner E."/>
            <person name="Javaid M."/>
            <person name="Lee S."/>
            <person name="Li M."/>
            <person name="Ming W."/>
            <person name="Munidasa M."/>
            <person name="Muniz J."/>
            <person name="Nguyen L."/>
            <person name="Hughes D."/>
            <person name="Osuji N."/>
            <person name="Pu L.-L."/>
            <person name="Puazo M."/>
            <person name="Qu C."/>
            <person name="Quiroz J."/>
            <person name="Raj R."/>
            <person name="Weissenberger G."/>
            <person name="Xin Y."/>
            <person name="Zou X."/>
            <person name="Han Y."/>
            <person name="Worley K."/>
            <person name="Muzny D."/>
            <person name="Gibbs R."/>
        </authorList>
    </citation>
    <scope>NUCLEOTIDE SEQUENCE</scope>
    <source>
        <strain evidence="2">Sampled in the wild</strain>
    </source>
</reference>
<organism evidence="2 3">
    <name type="scientific">Ladona fulva</name>
    <name type="common">Scarce chaser dragonfly</name>
    <name type="synonym">Libellula fulva</name>
    <dbReference type="NCBI Taxonomy" id="123851"/>
    <lineage>
        <taxon>Eukaryota</taxon>
        <taxon>Metazoa</taxon>
        <taxon>Ecdysozoa</taxon>
        <taxon>Arthropoda</taxon>
        <taxon>Hexapoda</taxon>
        <taxon>Insecta</taxon>
        <taxon>Pterygota</taxon>
        <taxon>Palaeoptera</taxon>
        <taxon>Odonata</taxon>
        <taxon>Epiprocta</taxon>
        <taxon>Anisoptera</taxon>
        <taxon>Libelluloidea</taxon>
        <taxon>Libellulidae</taxon>
        <taxon>Ladona</taxon>
    </lineage>
</organism>
<dbReference type="InterPro" id="IPR029058">
    <property type="entry name" value="AB_hydrolase_fold"/>
</dbReference>
<dbReference type="GO" id="GO:0008239">
    <property type="term" value="F:dipeptidyl-peptidase activity"/>
    <property type="evidence" value="ECO:0007669"/>
    <property type="project" value="TreeGrafter"/>
</dbReference>
<dbReference type="Pfam" id="PF00326">
    <property type="entry name" value="Peptidase_S9"/>
    <property type="match status" value="1"/>
</dbReference>
<keyword evidence="3" id="KW-1185">Reference proteome</keyword>
<dbReference type="Gene3D" id="3.40.50.1820">
    <property type="entry name" value="alpha/beta hydrolase"/>
    <property type="match status" value="1"/>
</dbReference>
<dbReference type="InterPro" id="IPR050278">
    <property type="entry name" value="Serine_Prot_S9B/DPPIV"/>
</dbReference>
<evidence type="ECO:0000313" key="2">
    <source>
        <dbReference type="EMBL" id="KAG8227172.1"/>
    </source>
</evidence>
<dbReference type="Proteomes" id="UP000792457">
    <property type="component" value="Unassembled WGS sequence"/>
</dbReference>
<reference evidence="2" key="1">
    <citation type="submission" date="2013-04" db="EMBL/GenBank/DDBJ databases">
        <authorList>
            <person name="Qu J."/>
            <person name="Murali S.C."/>
            <person name="Bandaranaike D."/>
            <person name="Bellair M."/>
            <person name="Blankenburg K."/>
            <person name="Chao H."/>
            <person name="Dinh H."/>
            <person name="Doddapaneni H."/>
            <person name="Downs B."/>
            <person name="Dugan-Rocha S."/>
            <person name="Elkadiri S."/>
            <person name="Gnanaolivu R.D."/>
            <person name="Hernandez B."/>
            <person name="Javaid M."/>
            <person name="Jayaseelan J.C."/>
            <person name="Lee S."/>
            <person name="Li M."/>
            <person name="Ming W."/>
            <person name="Munidasa M."/>
            <person name="Muniz J."/>
            <person name="Nguyen L."/>
            <person name="Ongeri F."/>
            <person name="Osuji N."/>
            <person name="Pu L.-L."/>
            <person name="Puazo M."/>
            <person name="Qu C."/>
            <person name="Quiroz J."/>
            <person name="Raj R."/>
            <person name="Weissenberger G."/>
            <person name="Xin Y."/>
            <person name="Zou X."/>
            <person name="Han Y."/>
            <person name="Richards S."/>
            <person name="Worley K."/>
            <person name="Muzny D."/>
            <person name="Gibbs R."/>
        </authorList>
    </citation>
    <scope>NUCLEOTIDE SEQUENCE</scope>
    <source>
        <strain evidence="2">Sampled in the wild</strain>
    </source>
</reference>
<dbReference type="AlphaFoldDB" id="A0A8K0K3T8"/>
<feature type="domain" description="Peptidase S9 prolyl oligopeptidase catalytic" evidence="1">
    <location>
        <begin position="133"/>
        <end position="305"/>
    </location>
</feature>
<proteinExistence type="predicted"/>
<comment type="caution">
    <text evidence="2">The sequence shown here is derived from an EMBL/GenBank/DDBJ whole genome shotgun (WGS) entry which is preliminary data.</text>
</comment>
<dbReference type="GO" id="GO:0006508">
    <property type="term" value="P:proteolysis"/>
    <property type="evidence" value="ECO:0007669"/>
    <property type="project" value="InterPro"/>
</dbReference>
<name>A0A8K0K3T8_LADFU</name>
<gene>
    <name evidence="2" type="ORF">J437_LFUL008056</name>
</gene>
<protein>
    <recommendedName>
        <fullName evidence="1">Peptidase S9 prolyl oligopeptidase catalytic domain-containing protein</fullName>
    </recommendedName>
</protein>
<evidence type="ECO:0000259" key="1">
    <source>
        <dbReference type="Pfam" id="PF00326"/>
    </source>
</evidence>
<dbReference type="SUPFAM" id="SSF53474">
    <property type="entry name" value="alpha/beta-Hydrolases"/>
    <property type="match status" value="1"/>
</dbReference>
<dbReference type="PANTHER" id="PTHR11731">
    <property type="entry name" value="PROTEASE FAMILY S9B,C DIPEPTIDYL-PEPTIDASE IV-RELATED"/>
    <property type="match status" value="1"/>
</dbReference>
<evidence type="ECO:0000313" key="3">
    <source>
        <dbReference type="Proteomes" id="UP000792457"/>
    </source>
</evidence>
<dbReference type="EMBL" id="KZ308313">
    <property type="protein sequence ID" value="KAG8227172.1"/>
    <property type="molecule type" value="Genomic_DNA"/>
</dbReference>
<accession>A0A8K0K3T8</accession>
<dbReference type="PANTHER" id="PTHR11731:SF193">
    <property type="entry name" value="DIPEPTIDYL PEPTIDASE 9"/>
    <property type="match status" value="1"/>
</dbReference>
<dbReference type="InterPro" id="IPR001375">
    <property type="entry name" value="Peptidase_S9_cat"/>
</dbReference>
<dbReference type="GO" id="GO:0008236">
    <property type="term" value="F:serine-type peptidase activity"/>
    <property type="evidence" value="ECO:0007669"/>
    <property type="project" value="InterPro"/>
</dbReference>
<sequence length="307" mass="34300">MDDCSLLTLVFSSIHQPPACQLYRVTHVGENFSVEEILLISLGYLLEPSAPVAEQLCPDLYAHRISSGDTLHAMVFKPHSFRPGKKYPTVLYIYGGPDVQLVSNVFKIPDFCKDEEVVEETTVGTAWEGMRSLRIHMLAALGYCVVAIDSRGSQYRGVLFESHLRGRMGTVELSDQVEVLQWLCSRLGFIDPERIAIHGWSYGGYLSLLALVHHSDVFKVAVAGAPVTSWHLYDTGYTERYMDLPSLNPEGYKEGSVLTHAHLFPEDANRLLIIHGLMDENVHFVHTSELIGALVRAGKPYQLQVTD</sequence>
<dbReference type="OrthoDB" id="16520at2759"/>